<dbReference type="AlphaFoldDB" id="A0AAD7QKR3"/>
<feature type="compositionally biased region" description="Basic and acidic residues" evidence="1">
    <location>
        <begin position="222"/>
        <end position="235"/>
    </location>
</feature>
<accession>A0AAD7QKR3</accession>
<comment type="caution">
    <text evidence="2">The sequence shown here is derived from an EMBL/GenBank/DDBJ whole genome shotgun (WGS) entry which is preliminary data.</text>
</comment>
<feature type="region of interest" description="Disordered" evidence="1">
    <location>
        <begin position="183"/>
        <end position="235"/>
    </location>
</feature>
<feature type="compositionally biased region" description="Polar residues" evidence="1">
    <location>
        <begin position="284"/>
        <end position="310"/>
    </location>
</feature>
<evidence type="ECO:0000256" key="1">
    <source>
        <dbReference type="SAM" id="MobiDB-lite"/>
    </source>
</evidence>
<feature type="compositionally biased region" description="Polar residues" evidence="1">
    <location>
        <begin position="27"/>
        <end position="37"/>
    </location>
</feature>
<proteinExistence type="predicted"/>
<dbReference type="GeneID" id="80883912"/>
<feature type="compositionally biased region" description="Polar residues" evidence="1">
    <location>
        <begin position="120"/>
        <end position="133"/>
    </location>
</feature>
<evidence type="ECO:0000313" key="3">
    <source>
        <dbReference type="Proteomes" id="UP001217417"/>
    </source>
</evidence>
<evidence type="ECO:0000313" key="2">
    <source>
        <dbReference type="EMBL" id="KAJ8097069.1"/>
    </source>
</evidence>
<dbReference type="Proteomes" id="UP001217417">
    <property type="component" value="Unassembled WGS sequence"/>
</dbReference>
<gene>
    <name evidence="2" type="ORF">POJ06DRAFT_262444</name>
</gene>
<name>A0AAD7QKR3_9ASCO</name>
<reference evidence="2" key="1">
    <citation type="submission" date="2023-03" db="EMBL/GenBank/DDBJ databases">
        <title>Near-Complete genome sequence of Lipomyces tetrasporous NRRL Y-64009, an oleaginous yeast capable of growing on lignocellulosic hydrolysates.</title>
        <authorList>
            <consortium name="Lawrence Berkeley National Laboratory"/>
            <person name="Jagtap S.S."/>
            <person name="Liu J.-J."/>
            <person name="Walukiewicz H.E."/>
            <person name="Pangilinan J."/>
            <person name="Lipzen A."/>
            <person name="Ahrendt S."/>
            <person name="Koriabine M."/>
            <person name="Cobaugh K."/>
            <person name="Salamov A."/>
            <person name="Yoshinaga Y."/>
            <person name="Ng V."/>
            <person name="Daum C."/>
            <person name="Grigoriev I.V."/>
            <person name="Slininger P.J."/>
            <person name="Dien B.S."/>
            <person name="Jin Y.-S."/>
            <person name="Rao C.V."/>
        </authorList>
    </citation>
    <scope>NUCLEOTIDE SEQUENCE</scope>
    <source>
        <strain evidence="2">NRRL Y-64009</strain>
    </source>
</reference>
<dbReference type="EMBL" id="JARPMG010000012">
    <property type="protein sequence ID" value="KAJ8097069.1"/>
    <property type="molecule type" value="Genomic_DNA"/>
</dbReference>
<organism evidence="2 3">
    <name type="scientific">Lipomyces tetrasporus</name>
    <dbReference type="NCBI Taxonomy" id="54092"/>
    <lineage>
        <taxon>Eukaryota</taxon>
        <taxon>Fungi</taxon>
        <taxon>Dikarya</taxon>
        <taxon>Ascomycota</taxon>
        <taxon>Saccharomycotina</taxon>
        <taxon>Lipomycetes</taxon>
        <taxon>Lipomycetales</taxon>
        <taxon>Lipomycetaceae</taxon>
        <taxon>Lipomyces</taxon>
    </lineage>
</organism>
<keyword evidence="3" id="KW-1185">Reference proteome</keyword>
<feature type="compositionally biased region" description="Polar residues" evidence="1">
    <location>
        <begin position="61"/>
        <end position="74"/>
    </location>
</feature>
<feature type="compositionally biased region" description="Basic and acidic residues" evidence="1">
    <location>
        <begin position="207"/>
        <end position="216"/>
    </location>
</feature>
<feature type="region of interest" description="Disordered" evidence="1">
    <location>
        <begin position="26"/>
        <end position="171"/>
    </location>
</feature>
<protein>
    <submittedName>
        <fullName evidence="2">Uncharacterized protein</fullName>
    </submittedName>
</protein>
<dbReference type="RefSeq" id="XP_056040519.1">
    <property type="nucleotide sequence ID" value="XM_056188746.1"/>
</dbReference>
<feature type="compositionally biased region" description="Polar residues" evidence="1">
    <location>
        <begin position="81"/>
        <end position="91"/>
    </location>
</feature>
<sequence length="335" mass="36884">MVTILEAVLSVALIGVVILVNRLKPTAPSQEVESPSRSLPRIPGTLPTDSEKRKKKKKTKGQSQFLLQGANASAKNEKDVSSTTANSTASKPLTGEKPSKWSPSPPVATKRETEAAKSAQPDSSNRVSSQSTLEPLKIDTTAQVSAAREAENDQVSEPISPDYPRPAHASGVRVLKIIGSADKMATKKAKTPTESPELTKRQRQNKKKYETMKEVKAMQQEEQERRLREFKQQKAQEAMLDKQRLEAQKIRLANLPKQELVGHAKKKPSPPPAPVEAKEDIRTPSFNQALDGQSWESVPSRKSTKQTRNASRAVDDVPDIPDSRFAMPANAMTWD</sequence>
<feature type="region of interest" description="Disordered" evidence="1">
    <location>
        <begin position="256"/>
        <end position="335"/>
    </location>
</feature>